<protein>
    <submittedName>
        <fullName evidence="1">Uncharacterized protein</fullName>
    </submittedName>
</protein>
<sequence length="126" mass="13978">MFVKIVFSANDLEKADIREFIRLVRDFELRTPKAEVVGIMFETDPQISSEEAKEIFHGLFGEFEHLLKIPATEASLIRLGQRGVTVDGKLMGTCDELTLSLGAATPEDLESLENAQTIGLVKINRG</sequence>
<gene>
    <name evidence="1" type="ORF">LCGC14_1457120</name>
</gene>
<reference evidence="1" key="1">
    <citation type="journal article" date="2015" name="Nature">
        <title>Complex archaea that bridge the gap between prokaryotes and eukaryotes.</title>
        <authorList>
            <person name="Spang A."/>
            <person name="Saw J.H."/>
            <person name="Jorgensen S.L."/>
            <person name="Zaremba-Niedzwiedzka K."/>
            <person name="Martijn J."/>
            <person name="Lind A.E."/>
            <person name="van Eijk R."/>
            <person name="Schleper C."/>
            <person name="Guy L."/>
            <person name="Ettema T.J."/>
        </authorList>
    </citation>
    <scope>NUCLEOTIDE SEQUENCE</scope>
</reference>
<accession>A0A0F9JG63</accession>
<comment type="caution">
    <text evidence="1">The sequence shown here is derived from an EMBL/GenBank/DDBJ whole genome shotgun (WGS) entry which is preliminary data.</text>
</comment>
<dbReference type="EMBL" id="LAZR01010101">
    <property type="protein sequence ID" value="KKM68814.1"/>
    <property type="molecule type" value="Genomic_DNA"/>
</dbReference>
<evidence type="ECO:0000313" key="1">
    <source>
        <dbReference type="EMBL" id="KKM68814.1"/>
    </source>
</evidence>
<dbReference type="AlphaFoldDB" id="A0A0F9JG63"/>
<organism evidence="1">
    <name type="scientific">marine sediment metagenome</name>
    <dbReference type="NCBI Taxonomy" id="412755"/>
    <lineage>
        <taxon>unclassified sequences</taxon>
        <taxon>metagenomes</taxon>
        <taxon>ecological metagenomes</taxon>
    </lineage>
</organism>
<name>A0A0F9JG63_9ZZZZ</name>
<proteinExistence type="predicted"/>